<dbReference type="Proteomes" id="UP000220840">
    <property type="component" value="Unassembled WGS sequence"/>
</dbReference>
<feature type="transmembrane region" description="Helical" evidence="1">
    <location>
        <begin position="245"/>
        <end position="260"/>
    </location>
</feature>
<accession>A0A2A7MJH8</accession>
<feature type="transmembrane region" description="Helical" evidence="1">
    <location>
        <begin position="459"/>
        <end position="476"/>
    </location>
</feature>
<feature type="transmembrane region" description="Helical" evidence="1">
    <location>
        <begin position="174"/>
        <end position="191"/>
    </location>
</feature>
<dbReference type="STRING" id="137838.GCA_001458595_03190"/>
<evidence type="ECO:0000313" key="2">
    <source>
        <dbReference type="EMBL" id="CAI3663354.1"/>
    </source>
</evidence>
<feature type="transmembrane region" description="Helical" evidence="1">
    <location>
        <begin position="45"/>
        <end position="67"/>
    </location>
</feature>
<keyword evidence="1" id="KW-0812">Transmembrane</keyword>
<evidence type="ECO:0000313" key="4">
    <source>
        <dbReference type="Proteomes" id="UP000220840"/>
    </source>
</evidence>
<evidence type="ECO:0000313" key="3">
    <source>
        <dbReference type="EMBL" id="PEG31739.1"/>
    </source>
</evidence>
<sequence length="517" mass="59729">MNENKDEFKWVLRSYKIIRKIYNFISNYINKINEKMKDKYSARTIGLWSSVIALFLIVYMLFVYPYLGISDDGSFSRNMRHFGIDHIGENREDNYFNYYNRRYMVSPEKAFIGEKGISSVNIFIKIALNLDKIFTKDSFFDMRFMGLVYTILFIPAFFIIVTHAAKRVNNFTEGVIIGILGIIIFSDVSYTTYFCSFYSEPLVFICFLLCICSALSFNNKDSDILWLILYTISGVILITSEKQYSVLGIFLGILSVRFIFMERKVLYKALCVFVSMILFFSFLWSSSNLESNFTLSSKYNAMTRGILLQSKNPEETLKEFGIDSNYSVLADTNTNDFYPLTTGANESLNNGFFDKYNSIDIIKYYIKHPISMVYMLNIASKEAFNTRISYSGNYEKEAGFNPKAKSLFWSSWSTFKMQSAPKTIGVVIVLYVLTIILWGNKSRRLFLIDKKGNNMTLEIMMLVIFSGLYQAIQAIVMSGDSELNKHIFIFSLSIDLLIYFCFSGIFHKLNIIQNGGE</sequence>
<organism evidence="3 4">
    <name type="scientific">Clostridium neonatale</name>
    <dbReference type="NCBI Taxonomy" id="137838"/>
    <lineage>
        <taxon>Bacteria</taxon>
        <taxon>Bacillati</taxon>
        <taxon>Bacillota</taxon>
        <taxon>Clostridia</taxon>
        <taxon>Eubacteriales</taxon>
        <taxon>Clostridiaceae</taxon>
        <taxon>Clostridium</taxon>
    </lineage>
</organism>
<feature type="transmembrane region" description="Helical" evidence="1">
    <location>
        <begin position="265"/>
        <end position="284"/>
    </location>
</feature>
<dbReference type="EMBL" id="CAMTCP010000262">
    <property type="protein sequence ID" value="CAI3663354.1"/>
    <property type="molecule type" value="Genomic_DNA"/>
</dbReference>
<evidence type="ECO:0000256" key="1">
    <source>
        <dbReference type="SAM" id="Phobius"/>
    </source>
</evidence>
<protein>
    <submittedName>
        <fullName evidence="2">Membrane protein</fullName>
    </submittedName>
</protein>
<feature type="transmembrane region" description="Helical" evidence="1">
    <location>
        <begin position="197"/>
        <end position="217"/>
    </location>
</feature>
<comment type="caution">
    <text evidence="3">The sequence shown here is derived from an EMBL/GenBank/DDBJ whole genome shotgun (WGS) entry which is preliminary data.</text>
</comment>
<dbReference type="RefSeq" id="WP_058295890.1">
    <property type="nucleotide sequence ID" value="NZ_CAKJVF010000020.1"/>
</dbReference>
<dbReference type="Proteomes" id="UP001189143">
    <property type="component" value="Unassembled WGS sequence"/>
</dbReference>
<feature type="transmembrane region" description="Helical" evidence="1">
    <location>
        <begin position="488"/>
        <end position="506"/>
    </location>
</feature>
<feature type="transmembrane region" description="Helical" evidence="1">
    <location>
        <begin position="144"/>
        <end position="162"/>
    </location>
</feature>
<keyword evidence="1" id="KW-1133">Transmembrane helix</keyword>
<keyword evidence="4" id="KW-1185">Reference proteome</keyword>
<dbReference type="EMBL" id="PDCJ01000001">
    <property type="protein sequence ID" value="PEG31739.1"/>
    <property type="molecule type" value="Genomic_DNA"/>
</dbReference>
<name>A0A2A7MJH8_9CLOT</name>
<dbReference type="AlphaFoldDB" id="A0A2A7MJH8"/>
<reference evidence="2" key="2">
    <citation type="submission" date="2022-10" db="EMBL/GenBank/DDBJ databases">
        <authorList>
            <person name="Aires J."/>
            <person name="Mesa V."/>
        </authorList>
    </citation>
    <scope>NUCLEOTIDE SEQUENCE</scope>
    <source>
        <strain evidence="2">Clostridium neonatale JD116</strain>
    </source>
</reference>
<gene>
    <name evidence="2" type="ORF">CNEO2_620015</name>
    <name evidence="3" type="ORF">CQ394_08600</name>
</gene>
<reference evidence="3 4" key="1">
    <citation type="submission" date="2017-10" db="EMBL/GenBank/DDBJ databases">
        <title>Effective Description of Clostridium neonatale sp. nov. linked to necrotizing enterocolitis in neonates and a clarification of species assignable to the genus Clostridium (Prazmowski 1880) emend. Lawson and Rainey 2016.</title>
        <authorList>
            <person name="Bernard K."/>
            <person name="Burdz T."/>
            <person name="Wiebe D."/>
            <person name="Balcewich B."/>
            <person name="Alfa M."/>
            <person name="Bernier A.-M."/>
        </authorList>
    </citation>
    <scope>NUCLEOTIDE SEQUENCE [LARGE SCALE GENOMIC DNA]</scope>
    <source>
        <strain evidence="3 4">LCDC99A005</strain>
    </source>
</reference>
<keyword evidence="1" id="KW-0472">Membrane</keyword>
<feature type="transmembrane region" description="Helical" evidence="1">
    <location>
        <begin position="224"/>
        <end position="239"/>
    </location>
</feature>
<dbReference type="OrthoDB" id="129479at2"/>
<feature type="transmembrane region" description="Helical" evidence="1">
    <location>
        <begin position="419"/>
        <end position="438"/>
    </location>
</feature>
<proteinExistence type="predicted"/>